<gene>
    <name evidence="4" type="ORF">SLS56_007106</name>
</gene>
<feature type="domain" description="ATPase AAA-type core" evidence="2">
    <location>
        <begin position="169"/>
        <end position="251"/>
    </location>
</feature>
<dbReference type="InterPro" id="IPR056599">
    <property type="entry name" value="AAA_lid_fung"/>
</dbReference>
<dbReference type="PANTHER" id="PTHR46411">
    <property type="entry name" value="FAMILY ATPASE, PUTATIVE-RELATED"/>
    <property type="match status" value="1"/>
</dbReference>
<keyword evidence="5" id="KW-1185">Reference proteome</keyword>
<dbReference type="PANTHER" id="PTHR46411:SF3">
    <property type="entry name" value="AAA+ ATPASE DOMAIN-CONTAINING PROTEIN"/>
    <property type="match status" value="1"/>
</dbReference>
<feature type="compositionally biased region" description="Basic and acidic residues" evidence="1">
    <location>
        <begin position="376"/>
        <end position="390"/>
    </location>
</feature>
<name>A0ABR3SNY0_9PEZI</name>
<dbReference type="InterPro" id="IPR003959">
    <property type="entry name" value="ATPase_AAA_core"/>
</dbReference>
<evidence type="ECO:0000313" key="4">
    <source>
        <dbReference type="EMBL" id="KAL1625959.1"/>
    </source>
</evidence>
<dbReference type="Pfam" id="PF23232">
    <property type="entry name" value="AAA_lid_13"/>
    <property type="match status" value="1"/>
</dbReference>
<feature type="compositionally biased region" description="Low complexity" evidence="1">
    <location>
        <begin position="410"/>
        <end position="425"/>
    </location>
</feature>
<evidence type="ECO:0000313" key="5">
    <source>
        <dbReference type="Proteomes" id="UP001521116"/>
    </source>
</evidence>
<comment type="caution">
    <text evidence="4">The sequence shown here is derived from an EMBL/GenBank/DDBJ whole genome shotgun (WGS) entry which is preliminary data.</text>
</comment>
<evidence type="ECO:0000259" key="2">
    <source>
        <dbReference type="Pfam" id="PF00004"/>
    </source>
</evidence>
<accession>A0ABR3SNY0</accession>
<evidence type="ECO:0000256" key="1">
    <source>
        <dbReference type="SAM" id="MobiDB-lite"/>
    </source>
</evidence>
<dbReference type="EMBL" id="JAJVDC020000088">
    <property type="protein sequence ID" value="KAL1625959.1"/>
    <property type="molecule type" value="Genomic_DNA"/>
</dbReference>
<evidence type="ECO:0008006" key="6">
    <source>
        <dbReference type="Google" id="ProtNLM"/>
    </source>
</evidence>
<organism evidence="4 5">
    <name type="scientific">Neofusicoccum ribis</name>
    <dbReference type="NCBI Taxonomy" id="45134"/>
    <lineage>
        <taxon>Eukaryota</taxon>
        <taxon>Fungi</taxon>
        <taxon>Dikarya</taxon>
        <taxon>Ascomycota</taxon>
        <taxon>Pezizomycotina</taxon>
        <taxon>Dothideomycetes</taxon>
        <taxon>Dothideomycetes incertae sedis</taxon>
        <taxon>Botryosphaeriales</taxon>
        <taxon>Botryosphaeriaceae</taxon>
        <taxon>Neofusicoccum</taxon>
    </lineage>
</organism>
<dbReference type="Gene3D" id="3.40.50.300">
    <property type="entry name" value="P-loop containing nucleotide triphosphate hydrolases"/>
    <property type="match status" value="1"/>
</dbReference>
<sequence length="519" mass="59437">MVFQKTPKLKQSEDDVNIYGSWFICLTALSNPLLTNTVSSETKPQPESPSITYGTDSSMGKKYFIKVKKSGFLGSSRGEKFMSLTRKNEVIHCHYTGTKIETEITKFEEIDSHVIIDPRLAILEKPEWKPPETKGLSRTPCDTRELATKPVYIVDHMHMDQVEDQNDHSAEDVEESLEKIFQLAHSWGCVLLLDEADVFLQERSKDDLARNAVVSVFLRVLEYYSGILFLTTNRVGIMDQAFRSRIHLSLYYPALGKKASLKIWKLHLEMAKNQFKTSCKKLEFDRDEILNFAKEQYQRLKEEETSQRWNGRQIRNAFQTAIALAEYQAQEKRHSKKIKLTRKQFDIVQKTSDTFDEYLRTTQKGSQAVLARQAKTRVDDFKEKGHGVKDNHRKRGGRRKTPDEVKAESESSSFSESSESEMSSSYGDTSSDGDARKHNQARQAFTSNDDSESGVEEEGKGKSGKSKSKKKEVESDREIQKAKEKESSKKKHRSKHKEAVSSDEDSEPEAKTGKRRSKK</sequence>
<reference evidence="4 5" key="1">
    <citation type="submission" date="2024-02" db="EMBL/GenBank/DDBJ databases">
        <title>De novo assembly and annotation of 12 fungi associated with fruit tree decline syndrome in Ontario, Canada.</title>
        <authorList>
            <person name="Sulman M."/>
            <person name="Ellouze W."/>
            <person name="Ilyukhin E."/>
        </authorList>
    </citation>
    <scope>NUCLEOTIDE SEQUENCE [LARGE SCALE GENOMIC DNA]</scope>
    <source>
        <strain evidence="4 5">M1-105</strain>
    </source>
</reference>
<dbReference type="Proteomes" id="UP001521116">
    <property type="component" value="Unassembled WGS sequence"/>
</dbReference>
<dbReference type="InterPro" id="IPR027417">
    <property type="entry name" value="P-loop_NTPase"/>
</dbReference>
<proteinExistence type="predicted"/>
<feature type="compositionally biased region" description="Basic and acidic residues" evidence="1">
    <location>
        <begin position="471"/>
        <end position="487"/>
    </location>
</feature>
<feature type="compositionally biased region" description="Basic and acidic residues" evidence="1">
    <location>
        <begin position="400"/>
        <end position="409"/>
    </location>
</feature>
<protein>
    <recommendedName>
        <fullName evidence="6">ATPase AAA-type core domain-containing protein</fullName>
    </recommendedName>
</protein>
<feature type="region of interest" description="Disordered" evidence="1">
    <location>
        <begin position="364"/>
        <end position="519"/>
    </location>
</feature>
<dbReference type="SUPFAM" id="SSF52540">
    <property type="entry name" value="P-loop containing nucleoside triphosphate hydrolases"/>
    <property type="match status" value="1"/>
</dbReference>
<evidence type="ECO:0000259" key="3">
    <source>
        <dbReference type="Pfam" id="PF23232"/>
    </source>
</evidence>
<feature type="domain" description="AAA+ ATPase lid" evidence="3">
    <location>
        <begin position="275"/>
        <end position="365"/>
    </location>
</feature>
<dbReference type="Pfam" id="PF00004">
    <property type="entry name" value="AAA"/>
    <property type="match status" value="1"/>
</dbReference>